<dbReference type="EMBL" id="NMUJ01000018">
    <property type="protein sequence ID" value="OYV03157.1"/>
    <property type="molecule type" value="Genomic_DNA"/>
</dbReference>
<dbReference type="InterPro" id="IPR054566">
    <property type="entry name" value="ManC/GMP-like_b-helix"/>
</dbReference>
<evidence type="ECO:0000313" key="3">
    <source>
        <dbReference type="Proteomes" id="UP000216312"/>
    </source>
</evidence>
<dbReference type="InterPro" id="IPR051161">
    <property type="entry name" value="Mannose-6P_isomerase_type2"/>
</dbReference>
<dbReference type="InterPro" id="IPR029044">
    <property type="entry name" value="Nucleotide-diphossugar_trans"/>
</dbReference>
<dbReference type="GO" id="GO:0004475">
    <property type="term" value="F:mannose-1-phosphate guanylyltransferase (GTP) activity"/>
    <property type="evidence" value="ECO:0007669"/>
    <property type="project" value="TreeGrafter"/>
</dbReference>
<organism evidence="2 3">
    <name type="scientific">candidate division WOR-3 bacterium 4484_18</name>
    <dbReference type="NCBI Taxonomy" id="2020626"/>
    <lineage>
        <taxon>Bacteria</taxon>
        <taxon>Bacteria division WOR-3</taxon>
    </lineage>
</organism>
<dbReference type="PANTHER" id="PTHR46390:SF1">
    <property type="entry name" value="MANNOSE-1-PHOSPHATE GUANYLYLTRANSFERASE"/>
    <property type="match status" value="1"/>
</dbReference>
<name>A0A257LU28_UNCW3</name>
<dbReference type="GO" id="GO:0009298">
    <property type="term" value="P:GDP-mannose biosynthetic process"/>
    <property type="evidence" value="ECO:0007669"/>
    <property type="project" value="TreeGrafter"/>
</dbReference>
<comment type="caution">
    <text evidence="2">The sequence shown here is derived from an EMBL/GenBank/DDBJ whole genome shotgun (WGS) entry which is preliminary data.</text>
</comment>
<gene>
    <name evidence="2" type="ORF">CGW93_02060</name>
</gene>
<dbReference type="AlphaFoldDB" id="A0A257LU28"/>
<evidence type="ECO:0000259" key="1">
    <source>
        <dbReference type="Pfam" id="PF22640"/>
    </source>
</evidence>
<dbReference type="SUPFAM" id="SSF159283">
    <property type="entry name" value="Guanosine diphospho-D-mannose pyrophosphorylase/mannose-6-phosphate isomerase linker domain"/>
    <property type="match status" value="1"/>
</dbReference>
<sequence length="79" mass="8798">MENIKPKTDTNVVVGDWVGIDSSDNIIYAEDGIIATIGVDNLIIVKSGNRVLVAHKDKDQEIKELIALLAKKKRYSQYL</sequence>
<accession>A0A257LU28</accession>
<evidence type="ECO:0000313" key="2">
    <source>
        <dbReference type="EMBL" id="OYV03157.1"/>
    </source>
</evidence>
<dbReference type="PANTHER" id="PTHR46390">
    <property type="entry name" value="MANNOSE-1-PHOSPHATE GUANYLYLTRANSFERASE"/>
    <property type="match status" value="1"/>
</dbReference>
<proteinExistence type="predicted"/>
<dbReference type="Proteomes" id="UP000216312">
    <property type="component" value="Unassembled WGS sequence"/>
</dbReference>
<feature type="domain" description="MannoseP isomerase/GMP-like beta-helix" evidence="1">
    <location>
        <begin position="15"/>
        <end position="67"/>
    </location>
</feature>
<dbReference type="Pfam" id="PF22640">
    <property type="entry name" value="ManC_GMP_beta-helix"/>
    <property type="match status" value="1"/>
</dbReference>
<dbReference type="Gene3D" id="3.90.550.10">
    <property type="entry name" value="Spore Coat Polysaccharide Biosynthesis Protein SpsA, Chain A"/>
    <property type="match status" value="1"/>
</dbReference>
<reference evidence="3" key="1">
    <citation type="submission" date="2017-07" db="EMBL/GenBank/DDBJ databases">
        <title>Novel pathways for hydrocarbon cycling and metabolic interdependencies in hydrothermal sediment communities.</title>
        <authorList>
            <person name="Dombrowski N."/>
            <person name="Seitz K."/>
            <person name="Teske A."/>
            <person name="Baker B."/>
        </authorList>
    </citation>
    <scope>NUCLEOTIDE SEQUENCE [LARGE SCALE GENOMIC DNA]</scope>
</reference>
<protein>
    <recommendedName>
        <fullName evidence="1">MannoseP isomerase/GMP-like beta-helix domain-containing protein</fullName>
    </recommendedName>
</protein>